<gene>
    <name evidence="1" type="ORF">ACFP3R_29240</name>
</gene>
<name>A0ABW1PDY0_9PSEU</name>
<proteinExistence type="predicted"/>
<sequence length="245" mass="26882">MTKLVVTSDQAVKGLDRTFIALVDEQPIPQNVVPDSGSTDGDRVKPVVPYVAMWSEEVVEEPRLVEHPSGAGIAYADEILGDRDSRGVLWDRAAIAPGHGKPQFAKIHVHRQRRAMRKLLCQVCGQPADEDEDGVLWLLPDRTGRWAGWPEEMLVSEPPVCAPCLALATRVCPALRKEGHLVIRAGSCPTYGVEGFRYRAGPRRRPVPVERELVSFADPAIAWALASKLVRELLDCAVVEVEAGV</sequence>
<evidence type="ECO:0008006" key="3">
    <source>
        <dbReference type="Google" id="ProtNLM"/>
    </source>
</evidence>
<reference evidence="2" key="1">
    <citation type="journal article" date="2019" name="Int. J. Syst. Evol. Microbiol.">
        <title>The Global Catalogue of Microorganisms (GCM) 10K type strain sequencing project: providing services to taxonomists for standard genome sequencing and annotation.</title>
        <authorList>
            <consortium name="The Broad Institute Genomics Platform"/>
            <consortium name="The Broad Institute Genome Sequencing Center for Infectious Disease"/>
            <person name="Wu L."/>
            <person name="Ma J."/>
        </authorList>
    </citation>
    <scope>NUCLEOTIDE SEQUENCE [LARGE SCALE GENOMIC DNA]</scope>
    <source>
        <strain evidence="2">CGMCC 4.7246</strain>
    </source>
</reference>
<dbReference type="Proteomes" id="UP001596220">
    <property type="component" value="Unassembled WGS sequence"/>
</dbReference>
<protein>
    <recommendedName>
        <fullName evidence="3">Phage protein</fullName>
    </recommendedName>
</protein>
<organism evidence="1 2">
    <name type="scientific">Saccharothrix lopnurensis</name>
    <dbReference type="NCBI Taxonomy" id="1670621"/>
    <lineage>
        <taxon>Bacteria</taxon>
        <taxon>Bacillati</taxon>
        <taxon>Actinomycetota</taxon>
        <taxon>Actinomycetes</taxon>
        <taxon>Pseudonocardiales</taxon>
        <taxon>Pseudonocardiaceae</taxon>
        <taxon>Saccharothrix</taxon>
    </lineage>
</organism>
<evidence type="ECO:0000313" key="1">
    <source>
        <dbReference type="EMBL" id="MFC6093376.1"/>
    </source>
</evidence>
<keyword evidence="2" id="KW-1185">Reference proteome</keyword>
<accession>A0ABW1PDY0</accession>
<dbReference type="EMBL" id="JBHSQO010000042">
    <property type="protein sequence ID" value="MFC6093376.1"/>
    <property type="molecule type" value="Genomic_DNA"/>
</dbReference>
<dbReference type="RefSeq" id="WP_380640523.1">
    <property type="nucleotide sequence ID" value="NZ_JBHSQO010000042.1"/>
</dbReference>
<evidence type="ECO:0000313" key="2">
    <source>
        <dbReference type="Proteomes" id="UP001596220"/>
    </source>
</evidence>
<comment type="caution">
    <text evidence="1">The sequence shown here is derived from an EMBL/GenBank/DDBJ whole genome shotgun (WGS) entry which is preliminary data.</text>
</comment>